<evidence type="ECO:0000313" key="4">
    <source>
        <dbReference type="EMBL" id="XCM81973.1"/>
    </source>
</evidence>
<feature type="transmembrane region" description="Helical" evidence="3">
    <location>
        <begin position="177"/>
        <end position="196"/>
    </location>
</feature>
<sequence length="421" mass="45369">MSQPTIYSARAARQLDAVTVEIARSQAARERSEAESAAQAARLQAELNRQEALAELRSIADGENARRRERRRAERAARWTARQHALSKRAELAATVAVIVLFVVVAMPAQISFLAQRWPLPMALAGGIALETLTWVFALQGRARDARGLSAAAHHAGIWLAATVAAGINLVHGAQMWGPGFAVVAACGSLAAPITWHMYLLSQRNDHGGPEDARHERRRRRHHRKVARVADRLATALPPDVTSEQLWTLAWRSVHGADPGVTAELLEGHSKAATKVAEHLRPGDRPSLAVLERLFIPPASRLTDARAVVEAGFAVARPVAEMMPLTRRTAAYNQLTGHTPARTAAAVPARTAPVLPTVDDAAMEAKRRTARSAIRRTLAKGGTPSPTEIGRTHGMSPEWGAKQIRAVRSERLAAPSTGAAS</sequence>
<proteinExistence type="predicted"/>
<keyword evidence="3" id="KW-0472">Membrane</keyword>
<name>A0AAU8K1M7_9ACTN</name>
<feature type="transmembrane region" description="Helical" evidence="3">
    <location>
        <begin position="92"/>
        <end position="114"/>
    </location>
</feature>
<evidence type="ECO:0000256" key="3">
    <source>
        <dbReference type="SAM" id="Phobius"/>
    </source>
</evidence>
<feature type="region of interest" description="Disordered" evidence="2">
    <location>
        <begin position="206"/>
        <end position="225"/>
    </location>
</feature>
<feature type="compositionally biased region" description="Basic residues" evidence="2">
    <location>
        <begin position="216"/>
        <end position="225"/>
    </location>
</feature>
<gene>
    <name evidence="4" type="ORF">ABWK59_25270</name>
</gene>
<reference evidence="4" key="1">
    <citation type="submission" date="2024-06" db="EMBL/GenBank/DDBJ databases">
        <title>The genome sequences of Kitasatospora sp. strain HUAS MG31.</title>
        <authorList>
            <person name="Mo P."/>
        </authorList>
    </citation>
    <scope>NUCLEOTIDE SEQUENCE</scope>
    <source>
        <strain evidence="4">HUAS MG31</strain>
    </source>
</reference>
<accession>A0AAU8K1M7</accession>
<evidence type="ECO:0000256" key="1">
    <source>
        <dbReference type="SAM" id="Coils"/>
    </source>
</evidence>
<feature type="transmembrane region" description="Helical" evidence="3">
    <location>
        <begin position="120"/>
        <end position="139"/>
    </location>
</feature>
<keyword evidence="1" id="KW-0175">Coiled coil</keyword>
<dbReference type="EMBL" id="CP159872">
    <property type="protein sequence ID" value="XCM81973.1"/>
    <property type="molecule type" value="Genomic_DNA"/>
</dbReference>
<protein>
    <recommendedName>
        <fullName evidence="5">DUF2637 domain-containing protein</fullName>
    </recommendedName>
</protein>
<feature type="coiled-coil region" evidence="1">
    <location>
        <begin position="15"/>
        <end position="53"/>
    </location>
</feature>
<evidence type="ECO:0008006" key="5">
    <source>
        <dbReference type="Google" id="ProtNLM"/>
    </source>
</evidence>
<evidence type="ECO:0000256" key="2">
    <source>
        <dbReference type="SAM" id="MobiDB-lite"/>
    </source>
</evidence>
<organism evidence="4">
    <name type="scientific">Kitasatospora camelliae</name>
    <dbReference type="NCBI Taxonomy" id="3156397"/>
    <lineage>
        <taxon>Bacteria</taxon>
        <taxon>Bacillati</taxon>
        <taxon>Actinomycetota</taxon>
        <taxon>Actinomycetes</taxon>
        <taxon>Kitasatosporales</taxon>
        <taxon>Streptomycetaceae</taxon>
        <taxon>Kitasatospora</taxon>
    </lineage>
</organism>
<feature type="region of interest" description="Disordered" evidence="2">
    <location>
        <begin position="379"/>
        <end position="398"/>
    </location>
</feature>
<dbReference type="KEGG" id="kcm:ABWK59_25270"/>
<dbReference type="AlphaFoldDB" id="A0AAU8K1M7"/>
<keyword evidence="3" id="KW-0812">Transmembrane</keyword>
<dbReference type="RefSeq" id="WP_354642903.1">
    <property type="nucleotide sequence ID" value="NZ_CP159872.1"/>
</dbReference>
<feature type="transmembrane region" description="Helical" evidence="3">
    <location>
        <begin position="151"/>
        <end position="171"/>
    </location>
</feature>
<keyword evidence="3" id="KW-1133">Transmembrane helix</keyword>
<feature type="compositionally biased region" description="Basic and acidic residues" evidence="2">
    <location>
        <begin position="206"/>
        <end position="215"/>
    </location>
</feature>